<sequence>MQGGTDLQPGGCSSVQRSHGPRHAPSQLTRDFTQMTRENEETTVTLDICHHTLVLHQSRRSYNCGSTLWSAGLVLARYLEQEKGLFNKSKHCLRVLELGAGLGLAGIVCALQENCAQVTLTDLGSVLPYLQKNAQYIPSMVLQDGKREIDLQVKEYVWGQAPEDCGLQPPYDLILGADCIYDIAQVEPFLQSLSAVSGPRSTILLGNEERDKALQEHFVKELGKLFSIKPIKRKRLSVLEGFHELIEVWVCRRRRYKGEDELAIHHEAEKESNTKGHK</sequence>
<dbReference type="EMBL" id="AZIL01002351">
    <property type="protein sequence ID" value="EWM21917.1"/>
    <property type="molecule type" value="Genomic_DNA"/>
</dbReference>
<keyword evidence="2" id="KW-0808">Transferase</keyword>
<evidence type="ECO:0000256" key="1">
    <source>
        <dbReference type="SAM" id="MobiDB-lite"/>
    </source>
</evidence>
<dbReference type="PANTHER" id="PTHR14614:SF109">
    <property type="entry name" value="RIBOSOMAL LYSINE N-METHYLTRANSFERASE 5"/>
    <property type="match status" value="1"/>
</dbReference>
<proteinExistence type="predicted"/>
<dbReference type="Gene3D" id="3.40.50.150">
    <property type="entry name" value="Vaccinia Virus protein VP39"/>
    <property type="match status" value="1"/>
</dbReference>
<dbReference type="Proteomes" id="UP000019335">
    <property type="component" value="Unassembled WGS sequence"/>
</dbReference>
<protein>
    <submittedName>
        <fullName evidence="2">Nicotinamide N-methyltransferase, putative</fullName>
    </submittedName>
</protein>
<dbReference type="GO" id="GO:0008168">
    <property type="term" value="F:methyltransferase activity"/>
    <property type="evidence" value="ECO:0007669"/>
    <property type="project" value="UniProtKB-KW"/>
</dbReference>
<dbReference type="GO" id="GO:0032991">
    <property type="term" value="C:protein-containing complex"/>
    <property type="evidence" value="ECO:0007669"/>
    <property type="project" value="TreeGrafter"/>
</dbReference>
<dbReference type="InterPro" id="IPR019410">
    <property type="entry name" value="Methyltransf_16"/>
</dbReference>
<organism evidence="2 3">
    <name type="scientific">Nannochloropsis gaditana</name>
    <dbReference type="NCBI Taxonomy" id="72520"/>
    <lineage>
        <taxon>Eukaryota</taxon>
        <taxon>Sar</taxon>
        <taxon>Stramenopiles</taxon>
        <taxon>Ochrophyta</taxon>
        <taxon>Eustigmatophyceae</taxon>
        <taxon>Eustigmatales</taxon>
        <taxon>Monodopsidaceae</taxon>
        <taxon>Nannochloropsis</taxon>
    </lineage>
</organism>
<dbReference type="InterPro" id="IPR029063">
    <property type="entry name" value="SAM-dependent_MTases_sf"/>
</dbReference>
<dbReference type="SUPFAM" id="SSF53335">
    <property type="entry name" value="S-adenosyl-L-methionine-dependent methyltransferases"/>
    <property type="match status" value="1"/>
</dbReference>
<dbReference type="OrthoDB" id="413520at2759"/>
<accession>W7T5Y1</accession>
<dbReference type="GO" id="GO:0005829">
    <property type="term" value="C:cytosol"/>
    <property type="evidence" value="ECO:0007669"/>
    <property type="project" value="TreeGrafter"/>
</dbReference>
<dbReference type="PANTHER" id="PTHR14614">
    <property type="entry name" value="HEPATOCELLULAR CARCINOMA-ASSOCIATED ANTIGEN"/>
    <property type="match status" value="1"/>
</dbReference>
<name>W7T5Y1_9STRA</name>
<evidence type="ECO:0000313" key="2">
    <source>
        <dbReference type="EMBL" id="EWM21917.1"/>
    </source>
</evidence>
<gene>
    <name evidence="2" type="ORF">Naga_100070g12</name>
</gene>
<keyword evidence="3" id="KW-1185">Reference proteome</keyword>
<dbReference type="AlphaFoldDB" id="W7T5Y1"/>
<dbReference type="Pfam" id="PF10294">
    <property type="entry name" value="Methyltransf_16"/>
    <property type="match status" value="1"/>
</dbReference>
<keyword evidence="2" id="KW-0489">Methyltransferase</keyword>
<comment type="caution">
    <text evidence="2">The sequence shown here is derived from an EMBL/GenBank/DDBJ whole genome shotgun (WGS) entry which is preliminary data.</text>
</comment>
<reference evidence="2 3" key="1">
    <citation type="journal article" date="2014" name="Mol. Plant">
        <title>Chromosome Scale Genome Assembly and Transcriptome Profiling of Nannochloropsis gaditana in Nitrogen Depletion.</title>
        <authorList>
            <person name="Corteggiani Carpinelli E."/>
            <person name="Telatin A."/>
            <person name="Vitulo N."/>
            <person name="Forcato C."/>
            <person name="D'Angelo M."/>
            <person name="Schiavon R."/>
            <person name="Vezzi A."/>
            <person name="Giacometti G.M."/>
            <person name="Morosinotto T."/>
            <person name="Valle G."/>
        </authorList>
    </citation>
    <scope>NUCLEOTIDE SEQUENCE [LARGE SCALE GENOMIC DNA]</scope>
    <source>
        <strain evidence="2 3">B-31</strain>
    </source>
</reference>
<feature type="region of interest" description="Disordered" evidence="1">
    <location>
        <begin position="1"/>
        <end position="28"/>
    </location>
</feature>
<dbReference type="GO" id="GO:0032259">
    <property type="term" value="P:methylation"/>
    <property type="evidence" value="ECO:0007669"/>
    <property type="project" value="UniProtKB-KW"/>
</dbReference>
<evidence type="ECO:0000313" key="3">
    <source>
        <dbReference type="Proteomes" id="UP000019335"/>
    </source>
</evidence>